<proteinExistence type="predicted"/>
<dbReference type="EMBL" id="QSUZ01000001">
    <property type="protein sequence ID" value="RGN90555.1"/>
    <property type="molecule type" value="Genomic_DNA"/>
</dbReference>
<name>A0A3E5ENI5_9FIRM</name>
<reference evidence="1 2" key="1">
    <citation type="submission" date="2018-08" db="EMBL/GenBank/DDBJ databases">
        <title>A genome reference for cultivated species of the human gut microbiota.</title>
        <authorList>
            <person name="Zou Y."/>
            <person name="Xue W."/>
            <person name="Luo G."/>
        </authorList>
    </citation>
    <scope>NUCLEOTIDE SEQUENCE [LARGE SCALE GENOMIC DNA]</scope>
    <source>
        <strain evidence="1 2">OM03-6</strain>
    </source>
</reference>
<evidence type="ECO:0000313" key="1">
    <source>
        <dbReference type="EMBL" id="RGN90555.1"/>
    </source>
</evidence>
<sequence length="182" mass="21194">MIDLRNTCVLVRTKEENEMLLKEAEKQGFRWYLKDYCEPLQAQYFPDILRFYEHDITHAASVRSDFAFYEASELLGTKEMTAREFIERIADVSNCCERECIGCVLDNRNNKCNTDLCNTRNWENNIDELIEIAKVGKGTVPTPEEKAIENIEKFIENPDRAALNDEFVESLKLAVEKLKEVK</sequence>
<dbReference type="Proteomes" id="UP000261105">
    <property type="component" value="Unassembled WGS sequence"/>
</dbReference>
<organism evidence="1 2">
    <name type="scientific">Blautia obeum</name>
    <dbReference type="NCBI Taxonomy" id="40520"/>
    <lineage>
        <taxon>Bacteria</taxon>
        <taxon>Bacillati</taxon>
        <taxon>Bacillota</taxon>
        <taxon>Clostridia</taxon>
        <taxon>Lachnospirales</taxon>
        <taxon>Lachnospiraceae</taxon>
        <taxon>Blautia</taxon>
    </lineage>
</organism>
<evidence type="ECO:0000313" key="2">
    <source>
        <dbReference type="Proteomes" id="UP000261105"/>
    </source>
</evidence>
<gene>
    <name evidence="1" type="ORF">DXB38_00790</name>
</gene>
<comment type="caution">
    <text evidence="1">The sequence shown here is derived from an EMBL/GenBank/DDBJ whole genome shotgun (WGS) entry which is preliminary data.</text>
</comment>
<protein>
    <submittedName>
        <fullName evidence="1">Uncharacterized protein</fullName>
    </submittedName>
</protein>
<accession>A0A3E5ENI5</accession>
<dbReference type="AlphaFoldDB" id="A0A3E5ENI5"/>